<gene>
    <name evidence="3" type="ORF">LMJ30_18255</name>
</gene>
<accession>A0ABS8J0A4</accession>
<dbReference type="SUPFAM" id="SSF56935">
    <property type="entry name" value="Porins"/>
    <property type="match status" value="1"/>
</dbReference>
<feature type="signal peptide" evidence="1">
    <location>
        <begin position="1"/>
        <end position="29"/>
    </location>
</feature>
<name>A0ABS8J0A4_9BURK</name>
<dbReference type="InterPro" id="IPR023614">
    <property type="entry name" value="Porin_dom_sf"/>
</dbReference>
<keyword evidence="4" id="KW-1185">Reference proteome</keyword>
<dbReference type="Gene3D" id="2.40.160.10">
    <property type="entry name" value="Porin"/>
    <property type="match status" value="1"/>
</dbReference>
<dbReference type="InterPro" id="IPR033900">
    <property type="entry name" value="Gram_neg_porin_domain"/>
</dbReference>
<comment type="caution">
    <text evidence="3">The sequence shown here is derived from an EMBL/GenBank/DDBJ whole genome shotgun (WGS) entry which is preliminary data.</text>
</comment>
<organism evidence="3 4">
    <name type="scientific">Massilia agrisoli</name>
    <dbReference type="NCBI Taxonomy" id="2892444"/>
    <lineage>
        <taxon>Bacteria</taxon>
        <taxon>Pseudomonadati</taxon>
        <taxon>Pseudomonadota</taxon>
        <taxon>Betaproteobacteria</taxon>
        <taxon>Burkholderiales</taxon>
        <taxon>Oxalobacteraceae</taxon>
        <taxon>Telluria group</taxon>
        <taxon>Massilia</taxon>
    </lineage>
</organism>
<evidence type="ECO:0000256" key="1">
    <source>
        <dbReference type="SAM" id="SignalP"/>
    </source>
</evidence>
<evidence type="ECO:0000313" key="4">
    <source>
        <dbReference type="Proteomes" id="UP001198701"/>
    </source>
</evidence>
<dbReference type="Pfam" id="PF13609">
    <property type="entry name" value="Porin_4"/>
    <property type="match status" value="1"/>
</dbReference>
<feature type="chain" id="PRO_5045562351" evidence="1">
    <location>
        <begin position="30"/>
        <end position="421"/>
    </location>
</feature>
<evidence type="ECO:0000259" key="2">
    <source>
        <dbReference type="Pfam" id="PF13609"/>
    </source>
</evidence>
<reference evidence="3 4" key="1">
    <citation type="submission" date="2021-11" db="EMBL/GenBank/DDBJ databases">
        <authorList>
            <person name="Huq M.A."/>
        </authorList>
    </citation>
    <scope>NUCLEOTIDE SEQUENCE [LARGE SCALE GENOMIC DNA]</scope>
    <source>
        <strain evidence="3 4">MAHUQ-52</strain>
    </source>
</reference>
<dbReference type="Proteomes" id="UP001198701">
    <property type="component" value="Unassembled WGS sequence"/>
</dbReference>
<proteinExistence type="predicted"/>
<protein>
    <submittedName>
        <fullName evidence="3">Porin</fullName>
    </submittedName>
</protein>
<dbReference type="RefSeq" id="WP_229433847.1">
    <property type="nucleotide sequence ID" value="NZ_JAJHPV010000020.1"/>
</dbReference>
<dbReference type="EMBL" id="JAJHPV010000020">
    <property type="protein sequence ID" value="MCC6072880.1"/>
    <property type="molecule type" value="Genomic_DNA"/>
</dbReference>
<feature type="domain" description="Porin" evidence="2">
    <location>
        <begin position="17"/>
        <end position="389"/>
    </location>
</feature>
<evidence type="ECO:0000313" key="3">
    <source>
        <dbReference type="EMBL" id="MCC6072880.1"/>
    </source>
</evidence>
<keyword evidence="1" id="KW-0732">Signal</keyword>
<sequence length="421" mass="45891">MQQPIHSPARFPRLSCAAVLAAFACGAAASEGASASGPELSFSGFGSLGVAHASIRSADFTSSIMKYSGAGRSKRWSPHVDSRLGLQLDLAIDKQWSAVLQAVSEQRSDGAYKPVIEWANIKYQVTPDLSLRFGRIALPVFLAADYRKIGYAYPWVRPPVEMYNAIPLSNSDGIDASYRWNVGALKNVTQGFFGSTRKPLWDNASLAAHGIAGLSHTTSYRNLSMRASLLKADLSIDLARELFDGYRQFGAPGIALAERFDIDHQRVYAMSAGMNYDPGNWFVTGELGRIKSWSYLGDTYTAYASAGYRFGDLTPYLSYAMVDPDSVTSDPGLSPRGMPPQQAYIATVLNGYLNRLLSTIAVQSTFTAGARWDLQPNLALKVQYDRVRPQAGSRGSLVNVRDDYASDQTVHVASAVLDFVF</sequence>